<name>A0A9W9VHG5_9EURO</name>
<protein>
    <submittedName>
        <fullName evidence="1">Uncharacterized protein</fullName>
    </submittedName>
</protein>
<proteinExistence type="predicted"/>
<keyword evidence="2" id="KW-1185">Reference proteome</keyword>
<reference evidence="1" key="1">
    <citation type="submission" date="2022-11" db="EMBL/GenBank/DDBJ databases">
        <authorList>
            <person name="Petersen C."/>
        </authorList>
    </citation>
    <scope>NUCLEOTIDE SEQUENCE</scope>
    <source>
        <strain evidence="1">IBT 29864</strain>
    </source>
</reference>
<organism evidence="1 2">
    <name type="scientific">Penicillium cataractarum</name>
    <dbReference type="NCBI Taxonomy" id="2100454"/>
    <lineage>
        <taxon>Eukaryota</taxon>
        <taxon>Fungi</taxon>
        <taxon>Dikarya</taxon>
        <taxon>Ascomycota</taxon>
        <taxon>Pezizomycotina</taxon>
        <taxon>Eurotiomycetes</taxon>
        <taxon>Eurotiomycetidae</taxon>
        <taxon>Eurotiales</taxon>
        <taxon>Aspergillaceae</taxon>
        <taxon>Penicillium</taxon>
    </lineage>
</organism>
<dbReference type="RefSeq" id="XP_056559648.1">
    <property type="nucleotide sequence ID" value="XM_056697436.1"/>
</dbReference>
<dbReference type="Proteomes" id="UP001147782">
    <property type="component" value="Unassembled WGS sequence"/>
</dbReference>
<sequence>MPEIPSSYTVRRRLHEPPPFARPLWLLPAISSTRTRTTARSYLALNHFTGYILAYQIEDRVLTVTTNNASNNSTLLESV</sequence>
<dbReference type="GeneID" id="81436613"/>
<evidence type="ECO:0000313" key="2">
    <source>
        <dbReference type="Proteomes" id="UP001147782"/>
    </source>
</evidence>
<accession>A0A9W9VHG5</accession>
<reference evidence="1" key="2">
    <citation type="journal article" date="2023" name="IMA Fungus">
        <title>Comparative genomic study of the Penicillium genus elucidates a diverse pangenome and 15 lateral gene transfer events.</title>
        <authorList>
            <person name="Petersen C."/>
            <person name="Sorensen T."/>
            <person name="Nielsen M.R."/>
            <person name="Sondergaard T.E."/>
            <person name="Sorensen J.L."/>
            <person name="Fitzpatrick D.A."/>
            <person name="Frisvad J.C."/>
            <person name="Nielsen K.L."/>
        </authorList>
    </citation>
    <scope>NUCLEOTIDE SEQUENCE</scope>
    <source>
        <strain evidence="1">IBT 29864</strain>
    </source>
</reference>
<dbReference type="AlphaFoldDB" id="A0A9W9VHG5"/>
<comment type="caution">
    <text evidence="1">The sequence shown here is derived from an EMBL/GenBank/DDBJ whole genome shotgun (WGS) entry which is preliminary data.</text>
</comment>
<dbReference type="EMBL" id="JAPZBS010000002">
    <property type="protein sequence ID" value="KAJ5382077.1"/>
    <property type="molecule type" value="Genomic_DNA"/>
</dbReference>
<gene>
    <name evidence="1" type="ORF">N7496_004505</name>
</gene>
<evidence type="ECO:0000313" key="1">
    <source>
        <dbReference type="EMBL" id="KAJ5382077.1"/>
    </source>
</evidence>